<organism evidence="1 2">
    <name type="scientific">Pseudomonas knackmussii (strain DSM 6978 / CCUG 54928 / LMG 23759 / B13)</name>
    <dbReference type="NCBI Taxonomy" id="1301098"/>
    <lineage>
        <taxon>Bacteria</taxon>
        <taxon>Pseudomonadati</taxon>
        <taxon>Pseudomonadota</taxon>
        <taxon>Gammaproteobacteria</taxon>
        <taxon>Pseudomonadales</taxon>
        <taxon>Pseudomonadaceae</taxon>
        <taxon>Pseudomonas</taxon>
    </lineage>
</organism>
<dbReference type="RefSeq" id="WP_156958028.1">
    <property type="nucleotide sequence ID" value="NZ_HG322950.1"/>
</dbReference>
<dbReference type="STRING" id="1301098.PKB_2579"/>
<dbReference type="AlphaFoldDB" id="A0A024HG94"/>
<accession>A0A024HG94</accession>
<sequence>MGVLHILSVGTDAEVLRLKQPGLQVIDPHGRVLKARFAGREIYSRQGASL</sequence>
<evidence type="ECO:0000313" key="1">
    <source>
        <dbReference type="EMBL" id="CDF83926.1"/>
    </source>
</evidence>
<name>A0A024HG94_PSEKB</name>
<keyword evidence="2" id="KW-1185">Reference proteome</keyword>
<evidence type="ECO:0000313" key="2">
    <source>
        <dbReference type="Proteomes" id="UP000025241"/>
    </source>
</evidence>
<reference evidence="1 2" key="1">
    <citation type="submission" date="2013-03" db="EMBL/GenBank/DDBJ databases">
        <authorList>
            <person name="Linke B."/>
        </authorList>
    </citation>
    <scope>NUCLEOTIDE SEQUENCE [LARGE SCALE GENOMIC DNA]</scope>
    <source>
        <strain evidence="1 2">B13</strain>
    </source>
</reference>
<dbReference type="PATRIC" id="fig|1301098.3.peg.2587"/>
<dbReference type="EMBL" id="HG322950">
    <property type="protein sequence ID" value="CDF83926.1"/>
    <property type="molecule type" value="Genomic_DNA"/>
</dbReference>
<protein>
    <submittedName>
        <fullName evidence="1">Uncharacterized protein</fullName>
    </submittedName>
</protein>
<reference evidence="1 2" key="2">
    <citation type="submission" date="2014-05" db="EMBL/GenBank/DDBJ databases">
        <title>Genome sequence of the 3-chlorobenzoate degrading bacterium Pseudomonas knackmussii B13 shows multiple evidence for horizontal gene transfer.</title>
        <authorList>
            <person name="Miyazaki R."/>
            <person name="Bertelli C."/>
            <person name="Falquet L."/>
            <person name="Robinson-Rechavi M."/>
            <person name="Gharib W."/>
            <person name="Roy S."/>
            <person name="Van der Meer J.R."/>
        </authorList>
    </citation>
    <scope>NUCLEOTIDE SEQUENCE [LARGE SCALE GENOMIC DNA]</scope>
    <source>
        <strain evidence="1 2">B13</strain>
    </source>
</reference>
<dbReference type="HOGENOM" id="CLU_3121678_0_0_6"/>
<gene>
    <name evidence="1" type="ORF">PKB_2579</name>
</gene>
<proteinExistence type="predicted"/>
<dbReference type="Proteomes" id="UP000025241">
    <property type="component" value="Chromosome I"/>
</dbReference>
<dbReference type="KEGG" id="pkc:PKB_2579"/>